<sequence length="299" mass="31072">MSTVATQPAGPCAGTRVRGPRKKGLLRRALRSKRTVVGLALSVLIFALAFLGPYIAPHSPTEFVGAPFSPAGVGGPFGTDNLGRDVLSRFLAGGQTLMILSVLATGIGVGLGALVGVLAAYSRGWVDEALMRTGDVALAFPQIVLALLFLSIIGPKLWLLVLMVALGHLPRVARVVRGAAMSVVERDFVKAAESVGIPRWKIIVGEIVPNLSSTLAVEFGLRLTYSIGLVAGLSFLGLGMQPPNPDWGLMINENRVALTVSPWSVALPVIAIALLTVGTNLVTDGLAKAAIGSDEGVEA</sequence>
<dbReference type="Gene3D" id="1.10.3720.10">
    <property type="entry name" value="MetI-like"/>
    <property type="match status" value="1"/>
</dbReference>
<evidence type="ECO:0000256" key="1">
    <source>
        <dbReference type="ARBA" id="ARBA00004651"/>
    </source>
</evidence>
<dbReference type="GO" id="GO:0055085">
    <property type="term" value="P:transmembrane transport"/>
    <property type="evidence" value="ECO:0007669"/>
    <property type="project" value="InterPro"/>
</dbReference>
<name>A0A7Y7IDM4_9MICC</name>
<keyword evidence="3" id="KW-1003">Cell membrane</keyword>
<evidence type="ECO:0000313" key="9">
    <source>
        <dbReference type="EMBL" id="NVM93558.1"/>
    </source>
</evidence>
<feature type="domain" description="ABC transmembrane type-1" evidence="8">
    <location>
        <begin position="94"/>
        <end position="283"/>
    </location>
</feature>
<dbReference type="EMBL" id="JAAMFM010000001">
    <property type="protein sequence ID" value="NVM93558.1"/>
    <property type="molecule type" value="Genomic_DNA"/>
</dbReference>
<dbReference type="RefSeq" id="WP_176633279.1">
    <property type="nucleotide sequence ID" value="NZ_JAAMFM010000001.1"/>
</dbReference>
<evidence type="ECO:0000256" key="4">
    <source>
        <dbReference type="ARBA" id="ARBA00022692"/>
    </source>
</evidence>
<comment type="similarity">
    <text evidence="7">Belongs to the binding-protein-dependent transport system permease family.</text>
</comment>
<feature type="transmembrane region" description="Helical" evidence="7">
    <location>
        <begin position="97"/>
        <end position="121"/>
    </location>
</feature>
<accession>A0A7Y7IDM4</accession>
<proteinExistence type="inferred from homology"/>
<protein>
    <submittedName>
        <fullName evidence="9">ABC transporter permease</fullName>
    </submittedName>
</protein>
<dbReference type="Pfam" id="PF12911">
    <property type="entry name" value="OppC_N"/>
    <property type="match status" value="1"/>
</dbReference>
<gene>
    <name evidence="9" type="ORF">G6034_01295</name>
</gene>
<dbReference type="GO" id="GO:0005886">
    <property type="term" value="C:plasma membrane"/>
    <property type="evidence" value="ECO:0007669"/>
    <property type="project" value="UniProtKB-SubCell"/>
</dbReference>
<evidence type="ECO:0000259" key="8">
    <source>
        <dbReference type="PROSITE" id="PS50928"/>
    </source>
</evidence>
<keyword evidence="2 7" id="KW-0813">Transport</keyword>
<feature type="transmembrane region" description="Helical" evidence="7">
    <location>
        <begin position="36"/>
        <end position="56"/>
    </location>
</feature>
<evidence type="ECO:0000313" key="10">
    <source>
        <dbReference type="Proteomes" id="UP000543556"/>
    </source>
</evidence>
<dbReference type="InterPro" id="IPR000515">
    <property type="entry name" value="MetI-like"/>
</dbReference>
<feature type="transmembrane region" description="Helical" evidence="7">
    <location>
        <begin position="219"/>
        <end position="240"/>
    </location>
</feature>
<dbReference type="InterPro" id="IPR035906">
    <property type="entry name" value="MetI-like_sf"/>
</dbReference>
<dbReference type="PANTHER" id="PTHR43386">
    <property type="entry name" value="OLIGOPEPTIDE TRANSPORT SYSTEM PERMEASE PROTEIN APPC"/>
    <property type="match status" value="1"/>
</dbReference>
<evidence type="ECO:0000256" key="3">
    <source>
        <dbReference type="ARBA" id="ARBA00022475"/>
    </source>
</evidence>
<evidence type="ECO:0000256" key="6">
    <source>
        <dbReference type="ARBA" id="ARBA00023136"/>
    </source>
</evidence>
<dbReference type="InterPro" id="IPR050366">
    <property type="entry name" value="BP-dependent_transpt_permease"/>
</dbReference>
<dbReference type="Proteomes" id="UP000543556">
    <property type="component" value="Unassembled WGS sequence"/>
</dbReference>
<evidence type="ECO:0000256" key="7">
    <source>
        <dbReference type="RuleBase" id="RU363032"/>
    </source>
</evidence>
<keyword evidence="10" id="KW-1185">Reference proteome</keyword>
<comment type="caution">
    <text evidence="9">The sequence shown here is derived from an EMBL/GenBank/DDBJ whole genome shotgun (WGS) entry which is preliminary data.</text>
</comment>
<evidence type="ECO:0000256" key="5">
    <source>
        <dbReference type="ARBA" id="ARBA00022989"/>
    </source>
</evidence>
<comment type="subcellular location">
    <subcellularLocation>
        <location evidence="1 7">Cell membrane</location>
        <topology evidence="1 7">Multi-pass membrane protein</topology>
    </subcellularLocation>
</comment>
<dbReference type="PROSITE" id="PS50928">
    <property type="entry name" value="ABC_TM1"/>
    <property type="match status" value="1"/>
</dbReference>
<dbReference type="InterPro" id="IPR025966">
    <property type="entry name" value="OppC_N"/>
</dbReference>
<feature type="transmembrane region" description="Helical" evidence="7">
    <location>
        <begin position="260"/>
        <end position="282"/>
    </location>
</feature>
<keyword evidence="4 7" id="KW-0812">Transmembrane</keyword>
<evidence type="ECO:0000256" key="2">
    <source>
        <dbReference type="ARBA" id="ARBA00022448"/>
    </source>
</evidence>
<dbReference type="CDD" id="cd06261">
    <property type="entry name" value="TM_PBP2"/>
    <property type="match status" value="1"/>
</dbReference>
<dbReference type="PANTHER" id="PTHR43386:SF25">
    <property type="entry name" value="PEPTIDE ABC TRANSPORTER PERMEASE PROTEIN"/>
    <property type="match status" value="1"/>
</dbReference>
<organism evidence="9 10">
    <name type="scientific">Arthrobacter wenxiniae</name>
    <dbReference type="NCBI Taxonomy" id="2713570"/>
    <lineage>
        <taxon>Bacteria</taxon>
        <taxon>Bacillati</taxon>
        <taxon>Actinomycetota</taxon>
        <taxon>Actinomycetes</taxon>
        <taxon>Micrococcales</taxon>
        <taxon>Micrococcaceae</taxon>
        <taxon>Arthrobacter</taxon>
    </lineage>
</organism>
<keyword evidence="6 7" id="KW-0472">Membrane</keyword>
<keyword evidence="5 7" id="KW-1133">Transmembrane helix</keyword>
<dbReference type="SUPFAM" id="SSF161098">
    <property type="entry name" value="MetI-like"/>
    <property type="match status" value="1"/>
</dbReference>
<dbReference type="Pfam" id="PF00528">
    <property type="entry name" value="BPD_transp_1"/>
    <property type="match status" value="1"/>
</dbReference>
<dbReference type="AlphaFoldDB" id="A0A7Y7IDM4"/>
<reference evidence="9 10" key="1">
    <citation type="submission" date="2020-02" db="EMBL/GenBank/DDBJ databases">
        <title>Genome sequence of strain AETb3-4.</title>
        <authorList>
            <person name="Gao J."/>
            <person name="Zhang X."/>
        </authorList>
    </citation>
    <scope>NUCLEOTIDE SEQUENCE [LARGE SCALE GENOMIC DNA]</scope>
    <source>
        <strain evidence="9 10">AETb3-4</strain>
    </source>
</reference>